<organism evidence="2 3">
    <name type="scientific">Citrobacter freundii</name>
    <dbReference type="NCBI Taxonomy" id="546"/>
    <lineage>
        <taxon>Bacteria</taxon>
        <taxon>Pseudomonadati</taxon>
        <taxon>Pseudomonadota</taxon>
        <taxon>Gammaproteobacteria</taxon>
        <taxon>Enterobacterales</taxon>
        <taxon>Enterobacteriaceae</taxon>
        <taxon>Citrobacter</taxon>
        <taxon>Citrobacter freundii complex</taxon>
    </lineage>
</organism>
<dbReference type="Pfam" id="PF13358">
    <property type="entry name" value="DDE_3"/>
    <property type="match status" value="1"/>
</dbReference>
<dbReference type="EMBL" id="LJEB01000505">
    <property type="protein sequence ID" value="KPR42718.1"/>
    <property type="molecule type" value="Genomic_DNA"/>
</dbReference>
<dbReference type="InterPro" id="IPR047655">
    <property type="entry name" value="Transpos_IS630-like"/>
</dbReference>
<dbReference type="InterPro" id="IPR036397">
    <property type="entry name" value="RNaseH_sf"/>
</dbReference>
<feature type="non-terminal residue" evidence="2">
    <location>
        <position position="1"/>
    </location>
</feature>
<dbReference type="RefSeq" id="WP_172724814.1">
    <property type="nucleotide sequence ID" value="NZ_LJEB01000505.1"/>
</dbReference>
<feature type="domain" description="Tc1-like transposase DDE" evidence="1">
    <location>
        <begin position="1"/>
        <end position="124"/>
    </location>
</feature>
<reference evidence="2 3" key="2">
    <citation type="journal article" date="2017" name="PLoS ONE">
        <title>Genomic and phenotypic characterisation of fluoroquinolone resistance mechanisms in Enterobacteriaceae in Durban, South Africa.</title>
        <authorList>
            <person name="Osei Sekyere J."/>
            <person name="Amoako D.G."/>
        </authorList>
    </citation>
    <scope>NUCLEOTIDE SEQUENCE [LARGE SCALE GENOMIC DNA]</scope>
    <source>
        <strain evidence="2 3">ST62:944112508</strain>
    </source>
</reference>
<dbReference type="InterPro" id="IPR038717">
    <property type="entry name" value="Tc1-like_DDE_dom"/>
</dbReference>
<gene>
    <name evidence="2" type="ORF">AN672_30440</name>
</gene>
<dbReference type="GO" id="GO:0003676">
    <property type="term" value="F:nucleic acid binding"/>
    <property type="evidence" value="ECO:0007669"/>
    <property type="project" value="InterPro"/>
</dbReference>
<name>A0AA40TH86_CITFR</name>
<dbReference type="NCBIfam" id="NF033545">
    <property type="entry name" value="transpos_IS630"/>
    <property type="match status" value="1"/>
</dbReference>
<sequence length="143" mass="16822">RKGQRKAVKTTGSRTRLNIMGALNLKAPEHPLICEYKTVNEYNVSRFFNEIRKIYPDYQQKVHVILDGAGYHRSQLVKDWAEVVNIKLHYLPPYSPNLNPIERMWKLMNEHARNNRYFSNSREFRDAISEFFSHTLPGIAGFL</sequence>
<keyword evidence="2" id="KW-0540">Nuclease</keyword>
<protein>
    <submittedName>
        <fullName evidence="2">DDE endonuclease</fullName>
    </submittedName>
</protein>
<keyword evidence="2" id="KW-0378">Hydrolase</keyword>
<evidence type="ECO:0000313" key="3">
    <source>
        <dbReference type="Proteomes" id="UP000050520"/>
    </source>
</evidence>
<dbReference type="Proteomes" id="UP000050520">
    <property type="component" value="Unassembled WGS sequence"/>
</dbReference>
<evidence type="ECO:0000259" key="1">
    <source>
        <dbReference type="Pfam" id="PF13358"/>
    </source>
</evidence>
<proteinExistence type="predicted"/>
<feature type="non-terminal residue" evidence="2">
    <location>
        <position position="143"/>
    </location>
</feature>
<dbReference type="GO" id="GO:0004519">
    <property type="term" value="F:endonuclease activity"/>
    <property type="evidence" value="ECO:0007669"/>
    <property type="project" value="UniProtKB-KW"/>
</dbReference>
<dbReference type="SUPFAM" id="SSF53098">
    <property type="entry name" value="Ribonuclease H-like"/>
    <property type="match status" value="1"/>
</dbReference>
<dbReference type="AlphaFoldDB" id="A0AA40TH86"/>
<reference evidence="3" key="1">
    <citation type="submission" date="2015-09" db="EMBL/GenBank/DDBJ databases">
        <title>Prevalence of NDMs in South Africa.</title>
        <authorList>
            <person name="Osei Sekyere J."/>
            <person name="Govinden U."/>
            <person name="Essack S."/>
            <person name="Haldorsen B."/>
            <person name="Samuelsen O."/>
            <person name="Aasnaes B."/>
            <person name="Sundsfjord A."/>
        </authorList>
    </citation>
    <scope>NUCLEOTIDE SEQUENCE [LARGE SCALE GENOMIC DNA]</scope>
    <source>
        <strain evidence="3">ST62:944112508</strain>
    </source>
</reference>
<dbReference type="Gene3D" id="3.30.420.10">
    <property type="entry name" value="Ribonuclease H-like superfamily/Ribonuclease H"/>
    <property type="match status" value="1"/>
</dbReference>
<accession>A0AA40TH86</accession>
<evidence type="ECO:0000313" key="2">
    <source>
        <dbReference type="EMBL" id="KPR42718.1"/>
    </source>
</evidence>
<dbReference type="InterPro" id="IPR012337">
    <property type="entry name" value="RNaseH-like_sf"/>
</dbReference>
<comment type="caution">
    <text evidence="2">The sequence shown here is derived from an EMBL/GenBank/DDBJ whole genome shotgun (WGS) entry which is preliminary data.</text>
</comment>
<keyword evidence="2" id="KW-0255">Endonuclease</keyword>